<sequence length="644" mass="72349">MSIFSSSPMALDTISDMAVRQITEILYIDSDSYWDAGAERWLSRQKTKVGKLTNTELLRSKPALFQKARKASLRQQGAILCSAHEALDPGVIRSLLWNIAYECTAETNKYRVLRIKGRLEVNLTEKELEQVDKQNCELNKWMDWINEISVLWLGEKKYRQLCRPTKTVYLPECVKTRCEACMLATVGGSIPYLTALRASLLARQAYKTMKSKGKKAAAPPPLLRVIDSWISLIQGEAKRSINIYSDEFVHLLVEMRVLARSLEDEQIGRRQRRGSPPLPDWGAGMVSWTKDGLPEPLKDRPRKRPVRRDTTMWTTERAQSHGETTCEDSSSSSSSSSVKMRGGVQTEVDSDDGEAGDEDELLGGNGYHGTDDRDVFEFEENGNEEGFLYGGGYDGADERVMFALEEAGNEERSTVRDSHNRIDWAQEVRRIDVKSTATLVSLYDCYRRLPGDHWLSNVQPSGSVFPFTVDPQESTSSWTSGVVDDDTDIYDDDDDDDDGRLVEMETMSYSDGNAVKSADNENTETEVTTPAHHEDGGSSAPPESSSVYSCDIQDKDDTHNGNNDATVAMENPFDVGLRPLSRYERVSAVPAPLERIDATRNAMKEISETGENNKKEGEETDKKAEDEEVYLGYLPRYKLVFVYT</sequence>
<feature type="compositionally biased region" description="Polar residues" evidence="1">
    <location>
        <begin position="471"/>
        <end position="480"/>
    </location>
</feature>
<reference evidence="2 3" key="1">
    <citation type="submission" date="2020-07" db="EMBL/GenBank/DDBJ databases">
        <title>Trichoderma asperellum IC-1 whole genome shotgun sequence.</title>
        <authorList>
            <person name="Kanamasa S."/>
            <person name="Takahashi H."/>
        </authorList>
    </citation>
    <scope>NUCLEOTIDE SEQUENCE [LARGE SCALE GENOMIC DNA]</scope>
    <source>
        <strain evidence="2 3">IC-1</strain>
    </source>
</reference>
<feature type="region of interest" description="Disordered" evidence="1">
    <location>
        <begin position="471"/>
        <end position="567"/>
    </location>
</feature>
<dbReference type="AlphaFoldDB" id="A0A6V8QIC6"/>
<protein>
    <submittedName>
        <fullName evidence="2">Uncharacterized protein</fullName>
    </submittedName>
</protein>
<gene>
    <name evidence="2" type="ORF">TASIC1_0001018100</name>
</gene>
<evidence type="ECO:0000313" key="3">
    <source>
        <dbReference type="Proteomes" id="UP000517252"/>
    </source>
</evidence>
<dbReference type="OrthoDB" id="4898058at2759"/>
<feature type="region of interest" description="Disordered" evidence="1">
    <location>
        <begin position="265"/>
        <end position="368"/>
    </location>
</feature>
<accession>A0A6V8QIC6</accession>
<organism evidence="2 3">
    <name type="scientific">Trichoderma asperellum</name>
    <name type="common">Filamentous fungus</name>
    <dbReference type="NCBI Taxonomy" id="101201"/>
    <lineage>
        <taxon>Eukaryota</taxon>
        <taxon>Fungi</taxon>
        <taxon>Dikarya</taxon>
        <taxon>Ascomycota</taxon>
        <taxon>Pezizomycotina</taxon>
        <taxon>Sordariomycetes</taxon>
        <taxon>Hypocreomycetidae</taxon>
        <taxon>Hypocreales</taxon>
        <taxon>Hypocreaceae</taxon>
        <taxon>Trichoderma</taxon>
    </lineage>
</organism>
<feature type="compositionally biased region" description="Low complexity" evidence="1">
    <location>
        <begin position="538"/>
        <end position="549"/>
    </location>
</feature>
<evidence type="ECO:0000313" key="2">
    <source>
        <dbReference type="EMBL" id="GFP52029.1"/>
    </source>
</evidence>
<dbReference type="Proteomes" id="UP000517252">
    <property type="component" value="Unassembled WGS sequence"/>
</dbReference>
<evidence type="ECO:0000256" key="1">
    <source>
        <dbReference type="SAM" id="MobiDB-lite"/>
    </source>
</evidence>
<name>A0A6V8QIC6_TRIAP</name>
<feature type="region of interest" description="Disordered" evidence="1">
    <location>
        <begin position="599"/>
        <end position="623"/>
    </location>
</feature>
<feature type="compositionally biased region" description="Acidic residues" evidence="1">
    <location>
        <begin position="483"/>
        <end position="498"/>
    </location>
</feature>
<feature type="compositionally biased region" description="Acidic residues" evidence="1">
    <location>
        <begin position="348"/>
        <end position="361"/>
    </location>
</feature>
<dbReference type="EMBL" id="BLZH01000001">
    <property type="protein sequence ID" value="GFP52029.1"/>
    <property type="molecule type" value="Genomic_DNA"/>
</dbReference>
<proteinExistence type="predicted"/>
<feature type="compositionally biased region" description="Polar residues" evidence="1">
    <location>
        <begin position="312"/>
        <end position="323"/>
    </location>
</feature>
<comment type="caution">
    <text evidence="2">The sequence shown here is derived from an EMBL/GenBank/DDBJ whole genome shotgun (WGS) entry which is preliminary data.</text>
</comment>